<dbReference type="STRING" id="6186.A0A183K545"/>
<reference evidence="3 4" key="2">
    <citation type="submission" date="2018-11" db="EMBL/GenBank/DDBJ databases">
        <authorList>
            <consortium name="Pathogen Informatics"/>
        </authorList>
    </citation>
    <scope>NUCLEOTIDE SEQUENCE [LARGE SCALE GENOMIC DNA]</scope>
    <source>
        <strain evidence="3">Dakar</strain>
        <strain evidence="4">Dakar, Senegal</strain>
    </source>
</reference>
<dbReference type="Proteomes" id="UP000279833">
    <property type="component" value="Unassembled WGS sequence"/>
</dbReference>
<accession>A0A183K545</accession>
<feature type="signal peptide" evidence="2">
    <location>
        <begin position="1"/>
        <end position="23"/>
    </location>
</feature>
<feature type="compositionally biased region" description="Low complexity" evidence="1">
    <location>
        <begin position="1068"/>
        <end position="1086"/>
    </location>
</feature>
<evidence type="ECO:0000313" key="3">
    <source>
        <dbReference type="EMBL" id="VDP38490.1"/>
    </source>
</evidence>
<keyword evidence="4" id="KW-1185">Reference proteome</keyword>
<proteinExistence type="predicted"/>
<evidence type="ECO:0000256" key="2">
    <source>
        <dbReference type="SAM" id="SignalP"/>
    </source>
</evidence>
<protein>
    <submittedName>
        <fullName evidence="5">Vitellogenin domain-containing protein</fullName>
    </submittedName>
</protein>
<feature type="region of interest" description="Disordered" evidence="1">
    <location>
        <begin position="1062"/>
        <end position="1086"/>
    </location>
</feature>
<evidence type="ECO:0000256" key="1">
    <source>
        <dbReference type="SAM" id="MobiDB-lite"/>
    </source>
</evidence>
<name>A0A183K545_9TREM</name>
<dbReference type="EMBL" id="UZAK01033594">
    <property type="protein sequence ID" value="VDP38490.1"/>
    <property type="molecule type" value="Genomic_DNA"/>
</dbReference>
<reference evidence="5" key="1">
    <citation type="submission" date="2016-06" db="UniProtKB">
        <authorList>
            <consortium name="WormBaseParasite"/>
        </authorList>
    </citation>
    <scope>IDENTIFICATION</scope>
</reference>
<gene>
    <name evidence="3" type="ORF">SCUD_LOCUS10116</name>
</gene>
<dbReference type="AlphaFoldDB" id="A0A183K545"/>
<feature type="compositionally biased region" description="Low complexity" evidence="1">
    <location>
        <begin position="864"/>
        <end position="881"/>
    </location>
</feature>
<evidence type="ECO:0000313" key="4">
    <source>
        <dbReference type="Proteomes" id="UP000279833"/>
    </source>
</evidence>
<organism evidence="5">
    <name type="scientific">Schistosoma curassoni</name>
    <dbReference type="NCBI Taxonomy" id="6186"/>
    <lineage>
        <taxon>Eukaryota</taxon>
        <taxon>Metazoa</taxon>
        <taxon>Spiralia</taxon>
        <taxon>Lophotrochozoa</taxon>
        <taxon>Platyhelminthes</taxon>
        <taxon>Trematoda</taxon>
        <taxon>Digenea</taxon>
        <taxon>Strigeidida</taxon>
        <taxon>Schistosomatoidea</taxon>
        <taxon>Schistosomatidae</taxon>
        <taxon>Schistosoma</taxon>
    </lineage>
</organism>
<feature type="region of interest" description="Disordered" evidence="1">
    <location>
        <begin position="851"/>
        <end position="881"/>
    </location>
</feature>
<evidence type="ECO:0000313" key="5">
    <source>
        <dbReference type="WBParaSite" id="SCUD_0001011601-mRNA-1"/>
    </source>
</evidence>
<sequence>MAFPQFYSIILILFCLNLYKTHKTYVYHYTTNITENSHKEMILQSISGYVYITPIIIKEMNDTMNELYNKTLWYITLNITNTTNNTNTHKDQFIDPFITLNGLILFDHKGLIDRIYIPQSKSVMYHIQLNLFKGLLSLLNIHNTFEPGYEIDSSGKCYVTYAILSSNRTTTNHNHDYDNFIIIDKEKKFCQRLTHSIDIWNENLLKIIELKEITQLITRYIYDKFTYQIYKIQGYERQIYSMINDTLDSNYGDYDDDDNGQYKQFINSTGIDLISWQQLEFIHEMDTCQRKRRGRPKNTLRREMEIDVRKMNKNWMELERKAQDRVGWRMLVGGLCSIESNRRKKIIELLFDSNYQMIHLGLIYPITKSTKCSLNVNLFNHSNDNNDDNDDNNNNYHEELIHLRQSIESYRDSLQTDLIGTIQSSEAVLHLTDQLRCLPNTNQSITMLNSVTMLSPPTIDTHLIYRQLNTWKDQLIDILINCGTNVCLTIVFNRLNALTQFIDLNNHHHNQYNKNSIEIIKTKELLYQKLWPSLSHMNQLNIEQINQLYQFCEKSINIDQNYVCLMTLVNLNSRIENYEQFDYFKQIIKHIEHLLNLSNHHHHHHHLLLTIGISLSKQLHSPYLTNSLLELLFNDQLPSIIHTLIIQAIGEIHFSKDSNHHSNKTQLMEITTKLIEIFLTIPIHFNNEILINYEIFKLLLSSSSPFHLSTIEITYLLRQLSKQQRWTLIKLCRQLIIDWCQLQILNIHECDCLNGLMSKCQLYLAGSWYGLIGDHQNQQSKLIGKSILLHNELIHINNQLLIDYYSYLVYDSYNGLQLSNFMMNLISKDDELLLFNFNIQANELNNLINLSSRKQQSPPPPPSSSSSSTKTSTTTTTSTSTTTAEETWVNYDLNYLGISLLPNELFSGGLSNLMKLFLSTTNQFRSLLKIIQLPIDQRIQTTLSSGWLIQIDHLTIYTMNILNAIETNLWYLTGRNNLRTKIGLINDIKIHLVQLYDQDNTMNMPRSQLYIHKGNAIQGYIDFITNIHINHLPDNICVAMNQGVNTFIVQWYSMNSTTQHSSLTKIQSPSSPSSPSSSSSSSSSSPSSSIYHYMSNYTLQPVSYFLGYDNSLQCNKMKAKTIW</sequence>
<keyword evidence="2" id="KW-0732">Signal</keyword>
<feature type="chain" id="PRO_5043140749" evidence="2">
    <location>
        <begin position="24"/>
        <end position="1123"/>
    </location>
</feature>
<dbReference type="WBParaSite" id="SCUD_0001011601-mRNA-1">
    <property type="protein sequence ID" value="SCUD_0001011601-mRNA-1"/>
    <property type="gene ID" value="SCUD_0001011601"/>
</dbReference>